<dbReference type="Proteomes" id="UP000027866">
    <property type="component" value="Unassembled WGS sequence"/>
</dbReference>
<keyword evidence="2" id="KW-1185">Reference proteome</keyword>
<dbReference type="SUPFAM" id="SSF141694">
    <property type="entry name" value="AF2212/PG0164-like"/>
    <property type="match status" value="1"/>
</dbReference>
<proteinExistence type="predicted"/>
<dbReference type="PATRIC" id="fig|39960.10.peg.820"/>
<name>A0A074MW89_9SPHN</name>
<comment type="caution">
    <text evidence="1">The sequence shown here is derived from an EMBL/GenBank/DDBJ whole genome shotgun (WGS) entry which is preliminary data.</text>
</comment>
<dbReference type="RefSeq" id="WP_034906049.1">
    <property type="nucleotide sequence ID" value="NZ_CP017057.1"/>
</dbReference>
<organism evidence="1 2">
    <name type="scientific">Erythrobacter litoralis</name>
    <dbReference type="NCBI Taxonomy" id="39960"/>
    <lineage>
        <taxon>Bacteria</taxon>
        <taxon>Pseudomonadati</taxon>
        <taxon>Pseudomonadota</taxon>
        <taxon>Alphaproteobacteria</taxon>
        <taxon>Sphingomonadales</taxon>
        <taxon>Erythrobacteraceae</taxon>
        <taxon>Erythrobacter/Porphyrobacter group</taxon>
        <taxon>Erythrobacter</taxon>
    </lineage>
</organism>
<dbReference type="KEGG" id="elq:Ga0102493_111735"/>
<gene>
    <name evidence="1" type="ORF">EH32_02510</name>
</gene>
<evidence type="ECO:0008006" key="3">
    <source>
        <dbReference type="Google" id="ProtNLM"/>
    </source>
</evidence>
<dbReference type="InterPro" id="IPR037079">
    <property type="entry name" value="AF2212/PG0164-like_sf"/>
</dbReference>
<accession>A0A074MW89</accession>
<dbReference type="AlphaFoldDB" id="A0A074MW89"/>
<dbReference type="OrthoDB" id="9808666at2"/>
<dbReference type="Pfam" id="PF08922">
    <property type="entry name" value="DUF1905"/>
    <property type="match status" value="1"/>
</dbReference>
<protein>
    <recommendedName>
        <fullName evidence="3">DUF1905 domain-containing protein</fullName>
    </recommendedName>
</protein>
<dbReference type="EMBL" id="JMIX01000013">
    <property type="protein sequence ID" value="KEO89877.1"/>
    <property type="molecule type" value="Genomic_DNA"/>
</dbReference>
<dbReference type="InterPro" id="IPR015018">
    <property type="entry name" value="DUF1905"/>
</dbReference>
<dbReference type="Gene3D" id="2.40.30.100">
    <property type="entry name" value="AF2212/PG0164-like"/>
    <property type="match status" value="1"/>
</dbReference>
<sequence>MSDSLAATLPLTRWEGERGTYHLVTFTGAQAEELAARAMMQRLETGRARGFGSLKVTARIGASEWRTSIFPQKGKAEWILLVSRTVIRAEDLAPGDPAHVILTF</sequence>
<reference evidence="1 2" key="1">
    <citation type="submission" date="2014-04" db="EMBL/GenBank/DDBJ databases">
        <title>A comprehensive comparison of genomes of Erythrobacter spp. Strains.</title>
        <authorList>
            <person name="Zheng Q."/>
        </authorList>
    </citation>
    <scope>NUCLEOTIDE SEQUENCE [LARGE SCALE GENOMIC DNA]</scope>
    <source>
        <strain evidence="1 2">DSM 8509</strain>
    </source>
</reference>
<evidence type="ECO:0000313" key="2">
    <source>
        <dbReference type="Proteomes" id="UP000027866"/>
    </source>
</evidence>
<evidence type="ECO:0000313" key="1">
    <source>
        <dbReference type="EMBL" id="KEO89877.1"/>
    </source>
</evidence>